<keyword evidence="5 13" id="KW-0418">Kinase</keyword>
<keyword evidence="2 10" id="KW-0723">Serine/threonine-protein kinase</keyword>
<dbReference type="Pfam" id="PF00069">
    <property type="entry name" value="Pkinase"/>
    <property type="match status" value="2"/>
</dbReference>
<evidence type="ECO:0000313" key="14">
    <source>
        <dbReference type="Proteomes" id="UP000800097"/>
    </source>
</evidence>
<dbReference type="AlphaFoldDB" id="A0A6A6JZH7"/>
<dbReference type="PANTHER" id="PTHR45998">
    <property type="entry name" value="SERINE/THREONINE-PROTEIN KINASE 16"/>
    <property type="match status" value="1"/>
</dbReference>
<dbReference type="InterPro" id="IPR052239">
    <property type="entry name" value="Ser/Thr-specific_kinases"/>
</dbReference>
<dbReference type="GO" id="GO:0006624">
    <property type="term" value="P:vacuolar protein processing"/>
    <property type="evidence" value="ECO:0007669"/>
    <property type="project" value="TreeGrafter"/>
</dbReference>
<dbReference type="Gene3D" id="1.10.510.10">
    <property type="entry name" value="Transferase(Phosphotransferase) domain 1"/>
    <property type="match status" value="2"/>
</dbReference>
<keyword evidence="4 9" id="KW-0547">Nucleotide-binding</keyword>
<dbReference type="GO" id="GO:0005524">
    <property type="term" value="F:ATP binding"/>
    <property type="evidence" value="ECO:0007669"/>
    <property type="project" value="UniProtKB-UniRule"/>
</dbReference>
<dbReference type="SMART" id="SM00220">
    <property type="entry name" value="S_TKc"/>
    <property type="match status" value="1"/>
</dbReference>
<dbReference type="InterPro" id="IPR000719">
    <property type="entry name" value="Prot_kinase_dom"/>
</dbReference>
<evidence type="ECO:0000256" key="5">
    <source>
        <dbReference type="ARBA" id="ARBA00022777"/>
    </source>
</evidence>
<protein>
    <recommendedName>
        <fullName evidence="1">non-specific serine/threonine protein kinase</fullName>
        <ecNumber evidence="1">2.7.11.1</ecNumber>
    </recommendedName>
</protein>
<proteinExistence type="inferred from homology"/>
<dbReference type="OrthoDB" id="248923at2759"/>
<dbReference type="GeneID" id="54550573"/>
<dbReference type="EC" id="2.7.11.1" evidence="1"/>
<gene>
    <name evidence="13" type="ORF">EI97DRAFT_429238</name>
</gene>
<evidence type="ECO:0000256" key="11">
    <source>
        <dbReference type="SAM" id="MobiDB-lite"/>
    </source>
</evidence>
<dbReference type="GO" id="GO:0005794">
    <property type="term" value="C:Golgi apparatus"/>
    <property type="evidence" value="ECO:0007669"/>
    <property type="project" value="TreeGrafter"/>
</dbReference>
<dbReference type="PANTHER" id="PTHR45998:SF2">
    <property type="entry name" value="SERINE_THREONINE-PROTEIN KINASE 16"/>
    <property type="match status" value="1"/>
</dbReference>
<evidence type="ECO:0000256" key="8">
    <source>
        <dbReference type="ARBA" id="ARBA00048679"/>
    </source>
</evidence>
<keyword evidence="14" id="KW-1185">Reference proteome</keyword>
<evidence type="ECO:0000256" key="4">
    <source>
        <dbReference type="ARBA" id="ARBA00022741"/>
    </source>
</evidence>
<feature type="region of interest" description="Disordered" evidence="11">
    <location>
        <begin position="148"/>
        <end position="193"/>
    </location>
</feature>
<dbReference type="GO" id="GO:0004674">
    <property type="term" value="F:protein serine/threonine kinase activity"/>
    <property type="evidence" value="ECO:0007669"/>
    <property type="project" value="UniProtKB-KW"/>
</dbReference>
<dbReference type="EMBL" id="ML986484">
    <property type="protein sequence ID" value="KAF2281176.1"/>
    <property type="molecule type" value="Genomic_DNA"/>
</dbReference>
<dbReference type="InterPro" id="IPR017441">
    <property type="entry name" value="Protein_kinase_ATP_BS"/>
</dbReference>
<dbReference type="GO" id="GO:0005773">
    <property type="term" value="C:vacuole"/>
    <property type="evidence" value="ECO:0007669"/>
    <property type="project" value="GOC"/>
</dbReference>
<reference evidence="13" key="1">
    <citation type="journal article" date="2020" name="Stud. Mycol.">
        <title>101 Dothideomycetes genomes: a test case for predicting lifestyles and emergence of pathogens.</title>
        <authorList>
            <person name="Haridas S."/>
            <person name="Albert R."/>
            <person name="Binder M."/>
            <person name="Bloem J."/>
            <person name="Labutti K."/>
            <person name="Salamov A."/>
            <person name="Andreopoulos B."/>
            <person name="Baker S."/>
            <person name="Barry K."/>
            <person name="Bills G."/>
            <person name="Bluhm B."/>
            <person name="Cannon C."/>
            <person name="Castanera R."/>
            <person name="Culley D."/>
            <person name="Daum C."/>
            <person name="Ezra D."/>
            <person name="Gonzalez J."/>
            <person name="Henrissat B."/>
            <person name="Kuo A."/>
            <person name="Liang C."/>
            <person name="Lipzen A."/>
            <person name="Lutzoni F."/>
            <person name="Magnuson J."/>
            <person name="Mondo S."/>
            <person name="Nolan M."/>
            <person name="Ohm R."/>
            <person name="Pangilinan J."/>
            <person name="Park H.-J."/>
            <person name="Ramirez L."/>
            <person name="Alfaro M."/>
            <person name="Sun H."/>
            <person name="Tritt A."/>
            <person name="Yoshinaga Y."/>
            <person name="Zwiers L.-H."/>
            <person name="Turgeon B."/>
            <person name="Goodwin S."/>
            <person name="Spatafora J."/>
            <person name="Crous P."/>
            <person name="Grigoriev I."/>
        </authorList>
    </citation>
    <scope>NUCLEOTIDE SEQUENCE</scope>
    <source>
        <strain evidence="13">CBS 379.55</strain>
    </source>
</reference>
<dbReference type="PROSITE" id="PS00107">
    <property type="entry name" value="PROTEIN_KINASE_ATP"/>
    <property type="match status" value="1"/>
</dbReference>
<evidence type="ECO:0000256" key="9">
    <source>
        <dbReference type="PROSITE-ProRule" id="PRU10141"/>
    </source>
</evidence>
<sequence length="392" mass="43174">MVCFPGQPQLKVNSRSFKILRLLGEGGFSYVYLVQDISTQELFALKKIRCPFGQESVSLALKEVEAYSLFAPHPNIIHSIDYSVASDRSDPSAKTVYILLPYYRRGNLQDMINANLVNHTKFPEKRLMVLFLGVCRALKTMHQYKVRGPPGGAASRGNAKKVRKEAARADAEAAGAMEMRASRRHREGDDDEEMEAEPLMEAEVTLAQEGISPGGERAYAHRDIKPGNIMIADDGKTPILMDLGSIAPSPTPVTSRSLALQIQDTAAEHSTMPYRAPELFDVKTGSVIDTKVDIWSLGCTLYACLVGKSPFEARSDETGGSLSMCVLGGDWRFPDEGPRRGKQPVEATISEPVKEVVRRCLKVEPSERPDVDELITMVMEVLSGMPEDGVEE</sequence>
<keyword evidence="6 9" id="KW-0067">ATP-binding</keyword>
<evidence type="ECO:0000256" key="7">
    <source>
        <dbReference type="ARBA" id="ARBA00047899"/>
    </source>
</evidence>
<dbReference type="FunFam" id="1.10.510.10:FF:000550">
    <property type="entry name" value="Serine/threonine kinase 16"/>
    <property type="match status" value="1"/>
</dbReference>
<organism evidence="13 14">
    <name type="scientific">Westerdykella ornata</name>
    <dbReference type="NCBI Taxonomy" id="318751"/>
    <lineage>
        <taxon>Eukaryota</taxon>
        <taxon>Fungi</taxon>
        <taxon>Dikarya</taxon>
        <taxon>Ascomycota</taxon>
        <taxon>Pezizomycotina</taxon>
        <taxon>Dothideomycetes</taxon>
        <taxon>Pleosporomycetidae</taxon>
        <taxon>Pleosporales</taxon>
        <taxon>Sporormiaceae</taxon>
        <taxon>Westerdykella</taxon>
    </lineage>
</organism>
<evidence type="ECO:0000259" key="12">
    <source>
        <dbReference type="PROSITE" id="PS50011"/>
    </source>
</evidence>
<evidence type="ECO:0000256" key="6">
    <source>
        <dbReference type="ARBA" id="ARBA00022840"/>
    </source>
</evidence>
<dbReference type="RefSeq" id="XP_033658713.1">
    <property type="nucleotide sequence ID" value="XM_033797398.1"/>
</dbReference>
<dbReference type="Proteomes" id="UP000800097">
    <property type="component" value="Unassembled WGS sequence"/>
</dbReference>
<evidence type="ECO:0000256" key="2">
    <source>
        <dbReference type="ARBA" id="ARBA00022527"/>
    </source>
</evidence>
<dbReference type="SUPFAM" id="SSF56112">
    <property type="entry name" value="Protein kinase-like (PK-like)"/>
    <property type="match status" value="1"/>
</dbReference>
<dbReference type="GO" id="GO:0032889">
    <property type="term" value="P:regulation of vacuole fusion, non-autophagic"/>
    <property type="evidence" value="ECO:0007669"/>
    <property type="project" value="TreeGrafter"/>
</dbReference>
<comment type="catalytic activity">
    <reaction evidence="7">
        <text>L-threonyl-[protein] + ATP = O-phospho-L-threonyl-[protein] + ADP + H(+)</text>
        <dbReference type="Rhea" id="RHEA:46608"/>
        <dbReference type="Rhea" id="RHEA-COMP:11060"/>
        <dbReference type="Rhea" id="RHEA-COMP:11605"/>
        <dbReference type="ChEBI" id="CHEBI:15378"/>
        <dbReference type="ChEBI" id="CHEBI:30013"/>
        <dbReference type="ChEBI" id="CHEBI:30616"/>
        <dbReference type="ChEBI" id="CHEBI:61977"/>
        <dbReference type="ChEBI" id="CHEBI:456216"/>
        <dbReference type="EC" id="2.7.11.1"/>
    </reaction>
</comment>
<evidence type="ECO:0000256" key="10">
    <source>
        <dbReference type="RuleBase" id="RU000304"/>
    </source>
</evidence>
<feature type="domain" description="Protein kinase" evidence="12">
    <location>
        <begin position="17"/>
        <end position="382"/>
    </location>
</feature>
<dbReference type="PROSITE" id="PS00108">
    <property type="entry name" value="PROTEIN_KINASE_ST"/>
    <property type="match status" value="1"/>
</dbReference>
<keyword evidence="3" id="KW-0808">Transferase</keyword>
<dbReference type="PROSITE" id="PS50011">
    <property type="entry name" value="PROTEIN_KINASE_DOM"/>
    <property type="match status" value="1"/>
</dbReference>
<dbReference type="InterPro" id="IPR011009">
    <property type="entry name" value="Kinase-like_dom_sf"/>
</dbReference>
<evidence type="ECO:0000256" key="1">
    <source>
        <dbReference type="ARBA" id="ARBA00012513"/>
    </source>
</evidence>
<evidence type="ECO:0000256" key="3">
    <source>
        <dbReference type="ARBA" id="ARBA00022679"/>
    </source>
</evidence>
<feature type="binding site" evidence="9">
    <location>
        <position position="46"/>
    </location>
    <ligand>
        <name>ATP</name>
        <dbReference type="ChEBI" id="CHEBI:30616"/>
    </ligand>
</feature>
<dbReference type="InterPro" id="IPR008271">
    <property type="entry name" value="Ser/Thr_kinase_AS"/>
</dbReference>
<name>A0A6A6JZH7_WESOR</name>
<accession>A0A6A6JZH7</accession>
<comment type="catalytic activity">
    <reaction evidence="8">
        <text>L-seryl-[protein] + ATP = O-phospho-L-seryl-[protein] + ADP + H(+)</text>
        <dbReference type="Rhea" id="RHEA:17989"/>
        <dbReference type="Rhea" id="RHEA-COMP:9863"/>
        <dbReference type="Rhea" id="RHEA-COMP:11604"/>
        <dbReference type="ChEBI" id="CHEBI:15378"/>
        <dbReference type="ChEBI" id="CHEBI:29999"/>
        <dbReference type="ChEBI" id="CHEBI:30616"/>
        <dbReference type="ChEBI" id="CHEBI:83421"/>
        <dbReference type="ChEBI" id="CHEBI:456216"/>
        <dbReference type="EC" id="2.7.11.1"/>
    </reaction>
</comment>
<dbReference type="FunFam" id="3.30.200.20:FF:000374">
    <property type="entry name" value="Serine/threonine protein kinase"/>
    <property type="match status" value="1"/>
</dbReference>
<comment type="similarity">
    <text evidence="10">Belongs to the protein kinase superfamily.</text>
</comment>
<evidence type="ECO:0000313" key="13">
    <source>
        <dbReference type="EMBL" id="KAF2281176.1"/>
    </source>
</evidence>